<dbReference type="CDD" id="cd03221">
    <property type="entry name" value="ABCF_EF-3"/>
    <property type="match status" value="2"/>
</dbReference>
<dbReference type="Pfam" id="PF00005">
    <property type="entry name" value="ABC_tran"/>
    <property type="match status" value="2"/>
</dbReference>
<feature type="compositionally biased region" description="Polar residues" evidence="4">
    <location>
        <begin position="27"/>
        <end position="55"/>
    </location>
</feature>
<evidence type="ECO:0000256" key="3">
    <source>
        <dbReference type="ARBA" id="ARBA00022840"/>
    </source>
</evidence>
<keyword evidence="6" id="KW-0378">Hydrolase</keyword>
<keyword evidence="2" id="KW-0547">Nucleotide-binding</keyword>
<feature type="region of interest" description="Disordered" evidence="4">
    <location>
        <begin position="1"/>
        <end position="55"/>
    </location>
</feature>
<dbReference type="Pfam" id="PF12848">
    <property type="entry name" value="ABC_tran_Xtn"/>
    <property type="match status" value="1"/>
</dbReference>
<accession>A0A9P5THC3</accession>
<dbReference type="PROSITE" id="PS50893">
    <property type="entry name" value="ABC_TRANSPORTER_2"/>
    <property type="match status" value="2"/>
</dbReference>
<dbReference type="PANTHER" id="PTHR19211">
    <property type="entry name" value="ATP-BINDING TRANSPORT PROTEIN-RELATED"/>
    <property type="match status" value="1"/>
</dbReference>
<dbReference type="InterPro" id="IPR017871">
    <property type="entry name" value="ABC_transporter-like_CS"/>
</dbReference>
<feature type="domain" description="ABC transporter" evidence="5">
    <location>
        <begin position="88"/>
        <end position="338"/>
    </location>
</feature>
<evidence type="ECO:0000259" key="5">
    <source>
        <dbReference type="PROSITE" id="PS50893"/>
    </source>
</evidence>
<protein>
    <submittedName>
        <fullName evidence="6">P-loop containing nucleoside triphosphate hydrolase protein</fullName>
    </submittedName>
</protein>
<evidence type="ECO:0000256" key="4">
    <source>
        <dbReference type="SAM" id="MobiDB-lite"/>
    </source>
</evidence>
<name>A0A9P5THC3_GYMJU</name>
<dbReference type="PANTHER" id="PTHR19211:SF15">
    <property type="entry name" value="ATP-BINDING CASSETTE SUB-FAMILY F MEMBER 2"/>
    <property type="match status" value="1"/>
</dbReference>
<sequence>MAPSASKQKRLAEKAAKKAAGVAGDASPSTSTPTGSVNGGASTPLTSMSGLNSKAGSQEDLMSMAKLSLATDRSAAGVLVSDEKGRDIKMDQYTLSFHGRLLIEGAEVSLNYGNRYGLLGENGSGKSTFLQSIAERDIDIPPHIDIYLVRGEAEPSEVNAIDFIVASAKAKVARLEAYIEDLSTQDNVDEGALDLAYEELEEMDPSTFEAKAGSILHGLGFSQEMMKKPTKDMSGGWRMRVALARALFIKPHLLLLDEPTNHLDLGAVVWLEAYLSTYNHILVITSHSADFMDNVCTHIMDLTFKKKLLYYSGNYSTYVKTKQENEVNQMKAYHKQQEEIAHIKKFIASAGTYANLVKQAKSKQKIIDKMEAAGLIEPVENKKQLRFNFEDVRKLPPPIIAFTDVAFSYSGKKEDYLYEKLSFGIDMDSRVAILGANGAGKSTLLNLITGVLQPCQGTISKHSSLKLAKYSQHSADQLPYDKSPIEYFQSLFHEKYPEKDFMAWRAQLGRFGLSGPHQTSPIKQLSDGLRNRVVFAQLAMEHPHILLLDEPTNHLDMESIDALASAIKEFEGGVVIVSHDFRNAAIEKAKLFSKTATKGRS</sequence>
<evidence type="ECO:0000256" key="2">
    <source>
        <dbReference type="ARBA" id="ARBA00022741"/>
    </source>
</evidence>
<keyword evidence="3" id="KW-0067">ATP-binding</keyword>
<dbReference type="SUPFAM" id="SSF52540">
    <property type="entry name" value="P-loop containing nucleoside triphosphate hydrolases"/>
    <property type="match status" value="2"/>
</dbReference>
<dbReference type="FunFam" id="3.40.50.300:FF:000104">
    <property type="entry name" value="ATP-binding cassette sub-family F member 3"/>
    <property type="match status" value="1"/>
</dbReference>
<feature type="domain" description="ABC transporter" evidence="5">
    <location>
        <begin position="400"/>
        <end position="597"/>
    </location>
</feature>
<proteinExistence type="predicted"/>
<dbReference type="GO" id="GO:0005524">
    <property type="term" value="F:ATP binding"/>
    <property type="evidence" value="ECO:0007669"/>
    <property type="project" value="UniProtKB-KW"/>
</dbReference>
<dbReference type="GO" id="GO:0016887">
    <property type="term" value="F:ATP hydrolysis activity"/>
    <property type="evidence" value="ECO:0007669"/>
    <property type="project" value="InterPro"/>
</dbReference>
<dbReference type="InterPro" id="IPR003439">
    <property type="entry name" value="ABC_transporter-like_ATP-bd"/>
</dbReference>
<keyword evidence="1" id="KW-0677">Repeat</keyword>
<dbReference type="SMART" id="SM00382">
    <property type="entry name" value="AAA"/>
    <property type="match status" value="2"/>
</dbReference>
<evidence type="ECO:0000256" key="1">
    <source>
        <dbReference type="ARBA" id="ARBA00022737"/>
    </source>
</evidence>
<gene>
    <name evidence="6" type="ORF">CPB84DRAFT_1792034</name>
</gene>
<dbReference type="InterPro" id="IPR050611">
    <property type="entry name" value="ABCF"/>
</dbReference>
<dbReference type="InterPro" id="IPR032781">
    <property type="entry name" value="ABC_tran_Xtn"/>
</dbReference>
<dbReference type="PROSITE" id="PS00211">
    <property type="entry name" value="ABC_TRANSPORTER_1"/>
    <property type="match status" value="1"/>
</dbReference>
<evidence type="ECO:0000313" key="6">
    <source>
        <dbReference type="EMBL" id="KAF8881157.1"/>
    </source>
</evidence>
<reference evidence="6" key="1">
    <citation type="submission" date="2020-11" db="EMBL/GenBank/DDBJ databases">
        <authorList>
            <consortium name="DOE Joint Genome Institute"/>
            <person name="Ahrendt S."/>
            <person name="Riley R."/>
            <person name="Andreopoulos W."/>
            <person name="LaButti K."/>
            <person name="Pangilinan J."/>
            <person name="Ruiz-duenas F.J."/>
            <person name="Barrasa J.M."/>
            <person name="Sanchez-Garcia M."/>
            <person name="Camarero S."/>
            <person name="Miyauchi S."/>
            <person name="Serrano A."/>
            <person name="Linde D."/>
            <person name="Babiker R."/>
            <person name="Drula E."/>
            <person name="Ayuso-Fernandez I."/>
            <person name="Pacheco R."/>
            <person name="Padilla G."/>
            <person name="Ferreira P."/>
            <person name="Barriuso J."/>
            <person name="Kellner H."/>
            <person name="Castanera R."/>
            <person name="Alfaro M."/>
            <person name="Ramirez L."/>
            <person name="Pisabarro A.G."/>
            <person name="Kuo A."/>
            <person name="Tritt A."/>
            <person name="Lipzen A."/>
            <person name="He G."/>
            <person name="Yan M."/>
            <person name="Ng V."/>
            <person name="Cullen D."/>
            <person name="Martin F."/>
            <person name="Rosso M.-N."/>
            <person name="Henrissat B."/>
            <person name="Hibbett D."/>
            <person name="Martinez A.T."/>
            <person name="Grigoriev I.V."/>
        </authorList>
    </citation>
    <scope>NUCLEOTIDE SEQUENCE</scope>
    <source>
        <strain evidence="6">AH 44721</strain>
    </source>
</reference>
<comment type="caution">
    <text evidence="6">The sequence shown here is derived from an EMBL/GenBank/DDBJ whole genome shotgun (WGS) entry which is preliminary data.</text>
</comment>
<dbReference type="Proteomes" id="UP000724874">
    <property type="component" value="Unassembled WGS sequence"/>
</dbReference>
<dbReference type="InterPro" id="IPR027417">
    <property type="entry name" value="P-loop_NTPase"/>
</dbReference>
<dbReference type="Gene3D" id="3.40.50.300">
    <property type="entry name" value="P-loop containing nucleotide triphosphate hydrolases"/>
    <property type="match status" value="2"/>
</dbReference>
<evidence type="ECO:0000313" key="7">
    <source>
        <dbReference type="Proteomes" id="UP000724874"/>
    </source>
</evidence>
<dbReference type="InterPro" id="IPR003593">
    <property type="entry name" value="AAA+_ATPase"/>
</dbReference>
<dbReference type="FunFam" id="3.40.50.300:FF:000618">
    <property type="entry name" value="ATP-binding cassette (ABC) transporter, putative"/>
    <property type="match status" value="1"/>
</dbReference>
<dbReference type="EMBL" id="JADNYJ010000134">
    <property type="protein sequence ID" value="KAF8881157.1"/>
    <property type="molecule type" value="Genomic_DNA"/>
</dbReference>
<keyword evidence="7" id="KW-1185">Reference proteome</keyword>
<organism evidence="6 7">
    <name type="scientific">Gymnopilus junonius</name>
    <name type="common">Spectacular rustgill mushroom</name>
    <name type="synonym">Gymnopilus spectabilis subsp. junonius</name>
    <dbReference type="NCBI Taxonomy" id="109634"/>
    <lineage>
        <taxon>Eukaryota</taxon>
        <taxon>Fungi</taxon>
        <taxon>Dikarya</taxon>
        <taxon>Basidiomycota</taxon>
        <taxon>Agaricomycotina</taxon>
        <taxon>Agaricomycetes</taxon>
        <taxon>Agaricomycetidae</taxon>
        <taxon>Agaricales</taxon>
        <taxon>Agaricineae</taxon>
        <taxon>Hymenogastraceae</taxon>
        <taxon>Gymnopilus</taxon>
    </lineage>
</organism>
<dbReference type="AlphaFoldDB" id="A0A9P5THC3"/>
<dbReference type="OrthoDB" id="2110130at2759"/>